<comment type="caution">
    <text evidence="2">The sequence shown here is derived from an EMBL/GenBank/DDBJ whole genome shotgun (WGS) entry which is preliminary data.</text>
</comment>
<feature type="compositionally biased region" description="Basic residues" evidence="1">
    <location>
        <begin position="47"/>
        <end position="57"/>
    </location>
</feature>
<evidence type="ECO:0000313" key="2">
    <source>
        <dbReference type="EMBL" id="KAK1457709.1"/>
    </source>
</evidence>
<dbReference type="Proteomes" id="UP001239795">
    <property type="component" value="Unassembled WGS sequence"/>
</dbReference>
<sequence>MAQEGYDRRTLDVASLSQEPPRPPKLCPSPLPKTFTTSPQVSQERPRRPRPAIKKDKKNQEILPESLSPSGEMHTISAAFKRGAEAIRASRLFNIRGGSWVLRGRQRVLMLSPIHQCSPALLRRPTPVCPFSPLSPPARLSNSYQPD</sequence>
<evidence type="ECO:0000256" key="1">
    <source>
        <dbReference type="SAM" id="MobiDB-lite"/>
    </source>
</evidence>
<reference evidence="2 3" key="1">
    <citation type="submission" date="2016-10" db="EMBL/GenBank/DDBJ databases">
        <title>The genome sequence of Colletotrichum fioriniae PJ7.</title>
        <authorList>
            <person name="Baroncelli R."/>
        </authorList>
    </citation>
    <scope>NUCLEOTIDE SEQUENCE [LARGE SCALE GENOMIC DNA]</scope>
    <source>
        <strain evidence="2">Col 31</strain>
    </source>
</reference>
<feature type="compositionally biased region" description="Polar residues" evidence="1">
    <location>
        <begin position="34"/>
        <end position="43"/>
    </location>
</feature>
<accession>A0AAI9UIK6</accession>
<protein>
    <submittedName>
        <fullName evidence="2">Uncharacterized protein</fullName>
    </submittedName>
</protein>
<feature type="compositionally biased region" description="Basic and acidic residues" evidence="1">
    <location>
        <begin position="1"/>
        <end position="11"/>
    </location>
</feature>
<feature type="region of interest" description="Disordered" evidence="1">
    <location>
        <begin position="1"/>
        <end position="70"/>
    </location>
</feature>
<dbReference type="EMBL" id="MLGG01000015">
    <property type="protein sequence ID" value="KAK1457709.1"/>
    <property type="molecule type" value="Genomic_DNA"/>
</dbReference>
<name>A0AAI9UIK6_9PEZI</name>
<proteinExistence type="predicted"/>
<feature type="compositionally biased region" description="Pro residues" evidence="1">
    <location>
        <begin position="20"/>
        <end position="31"/>
    </location>
</feature>
<gene>
    <name evidence="2" type="ORF">CMEL01_15692</name>
</gene>
<dbReference type="AlphaFoldDB" id="A0AAI9UIK6"/>
<organism evidence="2 3">
    <name type="scientific">Colletotrichum melonis</name>
    <dbReference type="NCBI Taxonomy" id="1209925"/>
    <lineage>
        <taxon>Eukaryota</taxon>
        <taxon>Fungi</taxon>
        <taxon>Dikarya</taxon>
        <taxon>Ascomycota</taxon>
        <taxon>Pezizomycotina</taxon>
        <taxon>Sordariomycetes</taxon>
        <taxon>Hypocreomycetidae</taxon>
        <taxon>Glomerellales</taxon>
        <taxon>Glomerellaceae</taxon>
        <taxon>Colletotrichum</taxon>
        <taxon>Colletotrichum acutatum species complex</taxon>
    </lineage>
</organism>
<keyword evidence="3" id="KW-1185">Reference proteome</keyword>
<evidence type="ECO:0000313" key="3">
    <source>
        <dbReference type="Proteomes" id="UP001239795"/>
    </source>
</evidence>